<gene>
    <name evidence="1" type="primary">Necator_chrX.g24213</name>
    <name evidence="1" type="ORF">RB195_024048</name>
</gene>
<proteinExistence type="predicted"/>
<dbReference type="Proteomes" id="UP001303046">
    <property type="component" value="Unassembled WGS sequence"/>
</dbReference>
<organism evidence="1 2">
    <name type="scientific">Necator americanus</name>
    <name type="common">Human hookworm</name>
    <dbReference type="NCBI Taxonomy" id="51031"/>
    <lineage>
        <taxon>Eukaryota</taxon>
        <taxon>Metazoa</taxon>
        <taxon>Ecdysozoa</taxon>
        <taxon>Nematoda</taxon>
        <taxon>Chromadorea</taxon>
        <taxon>Rhabditida</taxon>
        <taxon>Rhabditina</taxon>
        <taxon>Rhabditomorpha</taxon>
        <taxon>Strongyloidea</taxon>
        <taxon>Ancylostomatidae</taxon>
        <taxon>Bunostominae</taxon>
        <taxon>Necator</taxon>
    </lineage>
</organism>
<name>A0ABR1ENW1_NECAM</name>
<sequence>MTLCEERQISADIILASSGRPLTDLECADHAVIVAESMLSTLCQSWLQPMDYVYALINASRRGLPRDPERESGLVELVDELCYLGFMMKNNGSYERDVQQRCAKATSAFNS</sequence>
<dbReference type="EMBL" id="JAVFWL010000006">
    <property type="protein sequence ID" value="KAK6763576.1"/>
    <property type="molecule type" value="Genomic_DNA"/>
</dbReference>
<keyword evidence="2" id="KW-1185">Reference proteome</keyword>
<evidence type="ECO:0000313" key="2">
    <source>
        <dbReference type="Proteomes" id="UP001303046"/>
    </source>
</evidence>
<comment type="caution">
    <text evidence="1">The sequence shown here is derived from an EMBL/GenBank/DDBJ whole genome shotgun (WGS) entry which is preliminary data.</text>
</comment>
<protein>
    <submittedName>
        <fullName evidence="1">Uncharacterized protein</fullName>
    </submittedName>
</protein>
<reference evidence="1 2" key="1">
    <citation type="submission" date="2023-08" db="EMBL/GenBank/DDBJ databases">
        <title>A Necator americanus chromosomal reference genome.</title>
        <authorList>
            <person name="Ilik V."/>
            <person name="Petrzelkova K.J."/>
            <person name="Pardy F."/>
            <person name="Fuh T."/>
            <person name="Niatou-Singa F.S."/>
            <person name="Gouil Q."/>
            <person name="Baker L."/>
            <person name="Ritchie M.E."/>
            <person name="Jex A.R."/>
            <person name="Gazzola D."/>
            <person name="Li H."/>
            <person name="Toshio Fujiwara R."/>
            <person name="Zhan B."/>
            <person name="Aroian R.V."/>
            <person name="Pafco B."/>
            <person name="Schwarz E.M."/>
        </authorList>
    </citation>
    <scope>NUCLEOTIDE SEQUENCE [LARGE SCALE GENOMIC DNA]</scope>
    <source>
        <strain evidence="1 2">Aroian</strain>
        <tissue evidence="1">Whole animal</tissue>
    </source>
</reference>
<accession>A0ABR1ENW1</accession>
<evidence type="ECO:0000313" key="1">
    <source>
        <dbReference type="EMBL" id="KAK6763576.1"/>
    </source>
</evidence>